<evidence type="ECO:0000313" key="3">
    <source>
        <dbReference type="Proteomes" id="UP000830671"/>
    </source>
</evidence>
<feature type="signal peptide" evidence="1">
    <location>
        <begin position="1"/>
        <end position="21"/>
    </location>
</feature>
<dbReference type="RefSeq" id="XP_049143468.1">
    <property type="nucleotide sequence ID" value="XM_049286325.1"/>
</dbReference>
<proteinExistence type="predicted"/>
<dbReference type="GeneID" id="73341335"/>
<accession>A0A9Q8SQS9</accession>
<sequence>MTTAVGVISISCSLHVFLVAASPGADSSVDAAVYQDMAAVLFFWQMMPTGLRAHVGDRIVPESECLIQAKAESGSLQTTCLMKSQLVTGSHHPSPGLLVSEKHGHWSKLTWQIRAGGAVAMAQEFSKRKASLGYGQAVAPQRAEETDTASASIVQSDVLGVPSMFSTFHKGARGHFNTAEARALFGIMPSKRFFVSSSLRFVQRCGLTKRDSEAFWRPADAYCRTIDL</sequence>
<protein>
    <submittedName>
        <fullName evidence="2">Uncharacterized protein</fullName>
    </submittedName>
</protein>
<keyword evidence="3" id="KW-1185">Reference proteome</keyword>
<dbReference type="AlphaFoldDB" id="A0A9Q8SQS9"/>
<gene>
    <name evidence="2" type="ORF">CLUP02_07330</name>
</gene>
<feature type="chain" id="PRO_5040510474" evidence="1">
    <location>
        <begin position="22"/>
        <end position="228"/>
    </location>
</feature>
<name>A0A9Q8SQS9_9PEZI</name>
<organism evidence="2 3">
    <name type="scientific">Colletotrichum lupini</name>
    <dbReference type="NCBI Taxonomy" id="145971"/>
    <lineage>
        <taxon>Eukaryota</taxon>
        <taxon>Fungi</taxon>
        <taxon>Dikarya</taxon>
        <taxon>Ascomycota</taxon>
        <taxon>Pezizomycotina</taxon>
        <taxon>Sordariomycetes</taxon>
        <taxon>Hypocreomycetidae</taxon>
        <taxon>Glomerellales</taxon>
        <taxon>Glomerellaceae</taxon>
        <taxon>Colletotrichum</taxon>
        <taxon>Colletotrichum acutatum species complex</taxon>
    </lineage>
</organism>
<evidence type="ECO:0000256" key="1">
    <source>
        <dbReference type="SAM" id="SignalP"/>
    </source>
</evidence>
<dbReference type="KEGG" id="clup:CLUP02_07330"/>
<evidence type="ECO:0000313" key="2">
    <source>
        <dbReference type="EMBL" id="UQC81844.1"/>
    </source>
</evidence>
<keyword evidence="1" id="KW-0732">Signal</keyword>
<reference evidence="2" key="1">
    <citation type="journal article" date="2021" name="Mol. Plant Microbe Interact.">
        <title>Complete Genome Sequence of the Plant-Pathogenic Fungus Colletotrichum lupini.</title>
        <authorList>
            <person name="Baroncelli R."/>
            <person name="Pensec F."/>
            <person name="Da Lio D."/>
            <person name="Boufleur T."/>
            <person name="Vicente I."/>
            <person name="Sarrocco S."/>
            <person name="Picot A."/>
            <person name="Baraldi E."/>
            <person name="Sukno S."/>
            <person name="Thon M."/>
            <person name="Le Floch G."/>
        </authorList>
    </citation>
    <scope>NUCLEOTIDE SEQUENCE</scope>
    <source>
        <strain evidence="2">IMI 504893</strain>
    </source>
</reference>
<dbReference type="Proteomes" id="UP000830671">
    <property type="component" value="Chromosome 4"/>
</dbReference>
<dbReference type="EMBL" id="CP019476">
    <property type="protein sequence ID" value="UQC81844.1"/>
    <property type="molecule type" value="Genomic_DNA"/>
</dbReference>